<reference evidence="2 3" key="1">
    <citation type="journal article" date="2016" name="Nat. Commun.">
        <title>Thousands of microbial genomes shed light on interconnected biogeochemical processes in an aquifer system.</title>
        <authorList>
            <person name="Anantharaman K."/>
            <person name="Brown C.T."/>
            <person name="Hug L.A."/>
            <person name="Sharon I."/>
            <person name="Castelle C.J."/>
            <person name="Probst A.J."/>
            <person name="Thomas B.C."/>
            <person name="Singh A."/>
            <person name="Wilkins M.J."/>
            <person name="Karaoz U."/>
            <person name="Brodie E.L."/>
            <person name="Williams K.H."/>
            <person name="Hubbard S.S."/>
            <person name="Banfield J.F."/>
        </authorList>
    </citation>
    <scope>NUCLEOTIDE SEQUENCE [LARGE SCALE GENOMIC DNA]</scope>
</reference>
<comment type="caution">
    <text evidence="2">The sequence shown here is derived from an EMBL/GenBank/DDBJ whole genome shotgun (WGS) entry which is preliminary data.</text>
</comment>
<name>A0A1F5K9V2_9BACT</name>
<organism evidence="2 3">
    <name type="scientific">Candidatus Daviesbacteria bacterium RIFCSPHIGHO2_12_FULL_37_11</name>
    <dbReference type="NCBI Taxonomy" id="1797777"/>
    <lineage>
        <taxon>Bacteria</taxon>
        <taxon>Candidatus Daviesiibacteriota</taxon>
    </lineage>
</organism>
<evidence type="ECO:0000313" key="3">
    <source>
        <dbReference type="Proteomes" id="UP000176527"/>
    </source>
</evidence>
<dbReference type="EMBL" id="MFDE01000038">
    <property type="protein sequence ID" value="OGE37686.1"/>
    <property type="molecule type" value="Genomic_DNA"/>
</dbReference>
<sequence>MTGNRPIGGTFEDVGETINQSVVTPVVDEIGKAIETGIQSVVGTPAQTAQQKQQKADEDQQKMAGWRWRLQKIKELKDAQKKDREEKAQKELQAKQQEEQSEKEETQIDQFEIVKKSREVNPEAKGKIEIKRGVGG</sequence>
<accession>A0A1F5K9V2</accession>
<dbReference type="Proteomes" id="UP000176527">
    <property type="component" value="Unassembled WGS sequence"/>
</dbReference>
<proteinExistence type="predicted"/>
<protein>
    <submittedName>
        <fullName evidence="2">Uncharacterized protein</fullName>
    </submittedName>
</protein>
<feature type="compositionally biased region" description="Basic and acidic residues" evidence="1">
    <location>
        <begin position="72"/>
        <end position="110"/>
    </location>
</feature>
<gene>
    <name evidence="2" type="ORF">A3F00_04510</name>
</gene>
<evidence type="ECO:0000313" key="2">
    <source>
        <dbReference type="EMBL" id="OGE37686.1"/>
    </source>
</evidence>
<feature type="region of interest" description="Disordered" evidence="1">
    <location>
        <begin position="39"/>
        <end position="110"/>
    </location>
</feature>
<dbReference type="AlphaFoldDB" id="A0A1F5K9V2"/>
<evidence type="ECO:0000256" key="1">
    <source>
        <dbReference type="SAM" id="MobiDB-lite"/>
    </source>
</evidence>